<keyword evidence="1" id="KW-1185">Reference proteome</keyword>
<dbReference type="Proteomes" id="UP000079169">
    <property type="component" value="Unplaced"/>
</dbReference>
<evidence type="ECO:0000313" key="1">
    <source>
        <dbReference type="Proteomes" id="UP000079169"/>
    </source>
</evidence>
<dbReference type="KEGG" id="dci:108252144"/>
<dbReference type="SUPFAM" id="SSF53335">
    <property type="entry name" value="S-adenosyl-L-methionine-dependent methyltransferases"/>
    <property type="match status" value="1"/>
</dbReference>
<dbReference type="PaxDb" id="121845-A0A3Q0IUD2"/>
<dbReference type="InterPro" id="IPR029063">
    <property type="entry name" value="SAM-dependent_MTases_sf"/>
</dbReference>
<reference evidence="2" key="1">
    <citation type="submission" date="2025-08" db="UniProtKB">
        <authorList>
            <consortium name="RefSeq"/>
        </authorList>
    </citation>
    <scope>IDENTIFICATION</scope>
</reference>
<proteinExistence type="predicted"/>
<protein>
    <submittedName>
        <fullName evidence="2">Uncharacterized protein LOC108252144</fullName>
    </submittedName>
</protein>
<name>A0A3Q0IUD2_DIACI</name>
<gene>
    <name evidence="2" type="primary">LOC108252144</name>
</gene>
<organism evidence="1 2">
    <name type="scientific">Diaphorina citri</name>
    <name type="common">Asian citrus psyllid</name>
    <dbReference type="NCBI Taxonomy" id="121845"/>
    <lineage>
        <taxon>Eukaryota</taxon>
        <taxon>Metazoa</taxon>
        <taxon>Ecdysozoa</taxon>
        <taxon>Arthropoda</taxon>
        <taxon>Hexapoda</taxon>
        <taxon>Insecta</taxon>
        <taxon>Pterygota</taxon>
        <taxon>Neoptera</taxon>
        <taxon>Paraneoptera</taxon>
        <taxon>Hemiptera</taxon>
        <taxon>Sternorrhyncha</taxon>
        <taxon>Psylloidea</taxon>
        <taxon>Psyllidae</taxon>
        <taxon>Diaphorininae</taxon>
        <taxon>Diaphorina</taxon>
    </lineage>
</organism>
<dbReference type="GeneID" id="108252144"/>
<sequence length="115" mass="13496">MYLFITPSTYQKLIAGPHQPWNLYKPLAVLFQIIFNIELLSKVDRNAFIPWPTIPVTAKKTELKEEEPMYLIKVEGKRDVYQKLGKHNAHRVNTLQKFVTHVIGRKKQRVIPTIE</sequence>
<dbReference type="Gene3D" id="3.40.50.150">
    <property type="entry name" value="Vaccinia Virus protein VP39"/>
    <property type="match status" value="1"/>
</dbReference>
<dbReference type="AlphaFoldDB" id="A0A3Q0IUD2"/>
<dbReference type="RefSeq" id="XP_026677975.1">
    <property type="nucleotide sequence ID" value="XM_026822174.1"/>
</dbReference>
<evidence type="ECO:0000313" key="2">
    <source>
        <dbReference type="RefSeq" id="XP_026677975.1"/>
    </source>
</evidence>
<accession>A0A3Q0IUD2</accession>